<gene>
    <name evidence="3" type="ORF">BJ875DRAFT_527639</name>
</gene>
<dbReference type="Pfam" id="PF00856">
    <property type="entry name" value="SET"/>
    <property type="match status" value="1"/>
</dbReference>
<dbReference type="CDD" id="cd20071">
    <property type="entry name" value="SET_SMYD"/>
    <property type="match status" value="1"/>
</dbReference>
<dbReference type="SUPFAM" id="SSF82199">
    <property type="entry name" value="SET domain"/>
    <property type="match status" value="1"/>
</dbReference>
<comment type="caution">
    <text evidence="3">The sequence shown here is derived from an EMBL/GenBank/DDBJ whole genome shotgun (WGS) entry which is preliminary data.</text>
</comment>
<dbReference type="InterPro" id="IPR046341">
    <property type="entry name" value="SET_dom_sf"/>
</dbReference>
<accession>A0A9P7Y6X8</accession>
<feature type="domain" description="SET" evidence="2">
    <location>
        <begin position="123"/>
        <end position="282"/>
    </location>
</feature>
<dbReference type="PANTHER" id="PTHR47332">
    <property type="entry name" value="SET DOMAIN-CONTAINING PROTEIN 5"/>
    <property type="match status" value="1"/>
</dbReference>
<dbReference type="Proteomes" id="UP000824998">
    <property type="component" value="Unassembled WGS sequence"/>
</dbReference>
<evidence type="ECO:0000259" key="2">
    <source>
        <dbReference type="PROSITE" id="PS50280"/>
    </source>
</evidence>
<feature type="compositionally biased region" description="Basic and acidic residues" evidence="1">
    <location>
        <begin position="56"/>
        <end position="79"/>
    </location>
</feature>
<name>A0A9P7Y6X8_9HELO</name>
<reference evidence="3" key="1">
    <citation type="journal article" date="2021" name="IMA Fungus">
        <title>Genomic characterization of three marine fungi, including Emericellopsis atlantica sp. nov. with signatures of a generalist lifestyle and marine biomass degradation.</title>
        <authorList>
            <person name="Hagestad O.C."/>
            <person name="Hou L."/>
            <person name="Andersen J.H."/>
            <person name="Hansen E.H."/>
            <person name="Altermark B."/>
            <person name="Li C."/>
            <person name="Kuhnert E."/>
            <person name="Cox R.J."/>
            <person name="Crous P.W."/>
            <person name="Spatafora J.W."/>
            <person name="Lail K."/>
            <person name="Amirebrahimi M."/>
            <person name="Lipzen A."/>
            <person name="Pangilinan J."/>
            <person name="Andreopoulos W."/>
            <person name="Hayes R.D."/>
            <person name="Ng V."/>
            <person name="Grigoriev I.V."/>
            <person name="Jackson S.A."/>
            <person name="Sutton T.D.S."/>
            <person name="Dobson A.D.W."/>
            <person name="Rama T."/>
        </authorList>
    </citation>
    <scope>NUCLEOTIDE SEQUENCE</scope>
    <source>
        <strain evidence="3">TRa018bII</strain>
    </source>
</reference>
<feature type="region of interest" description="Disordered" evidence="1">
    <location>
        <begin position="56"/>
        <end position="85"/>
    </location>
</feature>
<protein>
    <recommendedName>
        <fullName evidence="2">SET domain-containing protein</fullName>
    </recommendedName>
</protein>
<dbReference type="PROSITE" id="PS50280">
    <property type="entry name" value="SET"/>
    <property type="match status" value="1"/>
</dbReference>
<dbReference type="Gene3D" id="2.170.270.10">
    <property type="entry name" value="SET domain"/>
    <property type="match status" value="1"/>
</dbReference>
<evidence type="ECO:0000313" key="4">
    <source>
        <dbReference type="Proteomes" id="UP000824998"/>
    </source>
</evidence>
<organism evidence="3 4">
    <name type="scientific">Amylocarpus encephaloides</name>
    <dbReference type="NCBI Taxonomy" id="45428"/>
    <lineage>
        <taxon>Eukaryota</taxon>
        <taxon>Fungi</taxon>
        <taxon>Dikarya</taxon>
        <taxon>Ascomycota</taxon>
        <taxon>Pezizomycotina</taxon>
        <taxon>Leotiomycetes</taxon>
        <taxon>Helotiales</taxon>
        <taxon>Helotiales incertae sedis</taxon>
        <taxon>Amylocarpus</taxon>
    </lineage>
</organism>
<dbReference type="OrthoDB" id="1028014at2759"/>
<evidence type="ECO:0000313" key="3">
    <source>
        <dbReference type="EMBL" id="KAG9228295.1"/>
    </source>
</evidence>
<evidence type="ECO:0000256" key="1">
    <source>
        <dbReference type="SAM" id="MobiDB-lite"/>
    </source>
</evidence>
<dbReference type="EMBL" id="MU251989">
    <property type="protein sequence ID" value="KAG9228295.1"/>
    <property type="molecule type" value="Genomic_DNA"/>
</dbReference>
<sequence length="435" mass="49289">MSYHTVVLQILVNAVLSRATKLDFHYAEKLQSHLHADIAKQHNQWVQANHSCQLHGTHDPVTRLGRNKDPDSSKFSREEDPSETDPFCTLTSNTFLGGRGISVVTKPEIAEKIASLPAFGLKERPVLRDDRPPPYEIKHVVGKGMGMIANRTIFRGERLFANAVTGIFHNEAFLARSAREYRLRTDLIEKAVHQLPGDSRKKFHAMIGQPGGHSEVVGKLNVNTFSEDFGGEEHSIMIPEPARMNHDCRPNAMYYFDPRTLVHYTHAARTIYAGEEITITYIDPLQTREKRLEAIQRSWGFDCACALCTQPLVYTEASDGRIEAINQLVEVLAGTKNRTDNRVTTDEEKPKMAELLVDLYEQERLYSHVADAWMWVALLYQKAGKKWEALKWTYRSEEGILIHEGPGNHGPTRMSNMIFDLSVQLGLEDELVDNA</sequence>
<dbReference type="InterPro" id="IPR001214">
    <property type="entry name" value="SET_dom"/>
</dbReference>
<keyword evidence="4" id="KW-1185">Reference proteome</keyword>
<dbReference type="InterPro" id="IPR053185">
    <property type="entry name" value="SET_domain_protein"/>
</dbReference>
<proteinExistence type="predicted"/>
<dbReference type="AlphaFoldDB" id="A0A9P7Y6X8"/>
<dbReference type="PANTHER" id="PTHR47332:SF6">
    <property type="entry name" value="SET DOMAIN-CONTAINING PROTEIN"/>
    <property type="match status" value="1"/>
</dbReference>